<proteinExistence type="predicted"/>
<sequence length="70" mass="7936">MAEVWTELISSTLYTLIYVIFMQVLDTGPFSPLDLGHHGFLSGSYPQVCVGNSIIPNQYKTFRHKFLAEL</sequence>
<name>A0A0B7BL78_9EUPU</name>
<protein>
    <submittedName>
        <fullName evidence="1">Uncharacterized protein</fullName>
    </submittedName>
</protein>
<organism evidence="1">
    <name type="scientific">Arion vulgaris</name>
    <dbReference type="NCBI Taxonomy" id="1028688"/>
    <lineage>
        <taxon>Eukaryota</taxon>
        <taxon>Metazoa</taxon>
        <taxon>Spiralia</taxon>
        <taxon>Lophotrochozoa</taxon>
        <taxon>Mollusca</taxon>
        <taxon>Gastropoda</taxon>
        <taxon>Heterobranchia</taxon>
        <taxon>Euthyneura</taxon>
        <taxon>Panpulmonata</taxon>
        <taxon>Eupulmonata</taxon>
        <taxon>Stylommatophora</taxon>
        <taxon>Helicina</taxon>
        <taxon>Arionoidea</taxon>
        <taxon>Arionidae</taxon>
        <taxon>Arion</taxon>
    </lineage>
</organism>
<evidence type="ECO:0000313" key="1">
    <source>
        <dbReference type="EMBL" id="CEK93652.1"/>
    </source>
</evidence>
<gene>
    <name evidence="1" type="primary">ORF196452</name>
</gene>
<dbReference type="EMBL" id="HACG01046787">
    <property type="protein sequence ID" value="CEK93652.1"/>
    <property type="molecule type" value="Transcribed_RNA"/>
</dbReference>
<accession>A0A0B7BL78</accession>
<dbReference type="AlphaFoldDB" id="A0A0B7BL78"/>
<reference evidence="1" key="1">
    <citation type="submission" date="2014-12" db="EMBL/GenBank/DDBJ databases">
        <title>Insight into the proteome of Arion vulgaris.</title>
        <authorList>
            <person name="Aradska J."/>
            <person name="Bulat T."/>
            <person name="Smidak R."/>
            <person name="Sarate P."/>
            <person name="Gangsoo J."/>
            <person name="Sialana F."/>
            <person name="Bilban M."/>
            <person name="Lubec G."/>
        </authorList>
    </citation>
    <scope>NUCLEOTIDE SEQUENCE</scope>
    <source>
        <tissue evidence="1">Skin</tissue>
    </source>
</reference>